<dbReference type="AlphaFoldDB" id="A0A075AZF2"/>
<protein>
    <submittedName>
        <fullName evidence="1">Uncharacterized protein</fullName>
    </submittedName>
</protein>
<organism evidence="1 2">
    <name type="scientific">Rozella allomycis (strain CSF55)</name>
    <dbReference type="NCBI Taxonomy" id="988480"/>
    <lineage>
        <taxon>Eukaryota</taxon>
        <taxon>Fungi</taxon>
        <taxon>Fungi incertae sedis</taxon>
        <taxon>Cryptomycota</taxon>
        <taxon>Cryptomycota incertae sedis</taxon>
        <taxon>Rozella</taxon>
    </lineage>
</organism>
<evidence type="ECO:0000313" key="2">
    <source>
        <dbReference type="Proteomes" id="UP000030755"/>
    </source>
</evidence>
<dbReference type="EMBL" id="KE560823">
    <property type="protein sequence ID" value="EPZ35529.1"/>
    <property type="molecule type" value="Genomic_DNA"/>
</dbReference>
<dbReference type="HOGENOM" id="CLU_2607346_0_0_1"/>
<sequence length="79" mass="9135">MDIECIYIYCLKKTLSDILKPHGIDLKNKTVTDDRARVIMLDSAQKTYGEKEDWTILIKNLSRTSSTTKRVVSKTVWDV</sequence>
<dbReference type="Proteomes" id="UP000030755">
    <property type="component" value="Unassembled WGS sequence"/>
</dbReference>
<name>A0A075AZF2_ROZAC</name>
<accession>A0A075AZF2</accession>
<evidence type="ECO:0000313" key="1">
    <source>
        <dbReference type="EMBL" id="EPZ35529.1"/>
    </source>
</evidence>
<keyword evidence="2" id="KW-1185">Reference proteome</keyword>
<gene>
    <name evidence="1" type="ORF">O9G_003962</name>
</gene>
<reference evidence="1 2" key="1">
    <citation type="journal article" date="2013" name="Curr. Biol.">
        <title>Shared signatures of parasitism and phylogenomics unite Cryptomycota and microsporidia.</title>
        <authorList>
            <person name="James T.Y."/>
            <person name="Pelin A."/>
            <person name="Bonen L."/>
            <person name="Ahrendt S."/>
            <person name="Sain D."/>
            <person name="Corradi N."/>
            <person name="Stajich J.E."/>
        </authorList>
    </citation>
    <scope>NUCLEOTIDE SEQUENCE [LARGE SCALE GENOMIC DNA]</scope>
    <source>
        <strain evidence="1 2">CSF55</strain>
    </source>
</reference>
<proteinExistence type="predicted"/>